<keyword evidence="3" id="KW-1185">Reference proteome</keyword>
<protein>
    <submittedName>
        <fullName evidence="2">Uncharacterized protein</fullName>
    </submittedName>
</protein>
<evidence type="ECO:0000256" key="1">
    <source>
        <dbReference type="SAM" id="MobiDB-lite"/>
    </source>
</evidence>
<dbReference type="Proteomes" id="UP000717585">
    <property type="component" value="Unassembled WGS sequence"/>
</dbReference>
<comment type="caution">
    <text evidence="2">The sequence shown here is derived from an EMBL/GenBank/DDBJ whole genome shotgun (WGS) entry which is preliminary data.</text>
</comment>
<sequence length="103" mass="11907">MQQPKEEHLTEQEIKHRMQPEPGIDPDVLRQHGLRESTIYSHHLDSPSAFEGHKALDSEYAWGAEAVGKNWHGQESHVFKRRRRSSTVEVPEGEETDRRSSLP</sequence>
<proteinExistence type="predicted"/>
<gene>
    <name evidence="2" type="ORF">J8273_3027</name>
</gene>
<organism evidence="2 3">
    <name type="scientific">Carpediemonas membranifera</name>
    <dbReference type="NCBI Taxonomy" id="201153"/>
    <lineage>
        <taxon>Eukaryota</taxon>
        <taxon>Metamonada</taxon>
        <taxon>Carpediemonas-like organisms</taxon>
        <taxon>Carpediemonas</taxon>
    </lineage>
</organism>
<feature type="region of interest" description="Disordered" evidence="1">
    <location>
        <begin position="74"/>
        <end position="103"/>
    </location>
</feature>
<evidence type="ECO:0000313" key="3">
    <source>
        <dbReference type="Proteomes" id="UP000717585"/>
    </source>
</evidence>
<feature type="compositionally biased region" description="Basic and acidic residues" evidence="1">
    <location>
        <begin position="1"/>
        <end position="19"/>
    </location>
</feature>
<accession>A0A8J6AZY1</accession>
<feature type="region of interest" description="Disordered" evidence="1">
    <location>
        <begin position="1"/>
        <end position="28"/>
    </location>
</feature>
<evidence type="ECO:0000313" key="2">
    <source>
        <dbReference type="EMBL" id="KAG9395460.1"/>
    </source>
</evidence>
<dbReference type="EMBL" id="JAHDYR010000011">
    <property type="protein sequence ID" value="KAG9395460.1"/>
    <property type="molecule type" value="Genomic_DNA"/>
</dbReference>
<name>A0A8J6AZY1_9EUKA</name>
<dbReference type="AlphaFoldDB" id="A0A8J6AZY1"/>
<reference evidence="2" key="1">
    <citation type="submission" date="2021-05" db="EMBL/GenBank/DDBJ databases">
        <title>A free-living protist that lacks canonical eukaryotic 1 DNA replication and segregation systems.</title>
        <authorList>
            <person name="Salas-Leiva D.E."/>
            <person name="Tromer E.C."/>
            <person name="Curtis B.A."/>
            <person name="Jerlstrom-Hultqvist J."/>
            <person name="Kolisko M."/>
            <person name="Yi Z."/>
            <person name="Salas-Leiva J.S."/>
            <person name="Gallot-Lavallee L."/>
            <person name="Kops G.J.P.L."/>
            <person name="Archibald J.M."/>
            <person name="Simpson A.G.B."/>
            <person name="Roger A.J."/>
        </authorList>
    </citation>
    <scope>NUCLEOTIDE SEQUENCE</scope>
    <source>
        <strain evidence="2">BICM</strain>
    </source>
</reference>